<name>A0A0L8FPG7_OCTBM</name>
<reference evidence="2" key="1">
    <citation type="submission" date="2015-07" db="EMBL/GenBank/DDBJ databases">
        <title>MeaNS - Measles Nucleotide Surveillance Program.</title>
        <authorList>
            <person name="Tran T."/>
            <person name="Druce J."/>
        </authorList>
    </citation>
    <scope>NUCLEOTIDE SEQUENCE</scope>
    <source>
        <strain evidence="2">UCB-OBI-ISO-001</strain>
        <tissue evidence="2">Gonad</tissue>
    </source>
</reference>
<sequence length="56" mass="6329">MFLYIPLIDSVVDDQDCVNYSIEFFNSLEPPGTALHCLQLKKGTPILLLHILSQPK</sequence>
<protein>
    <recommendedName>
        <fullName evidence="1">DNA helicase Pif1-like 2B domain-containing protein</fullName>
    </recommendedName>
</protein>
<organism evidence="2">
    <name type="scientific">Octopus bimaculoides</name>
    <name type="common">California two-spotted octopus</name>
    <dbReference type="NCBI Taxonomy" id="37653"/>
    <lineage>
        <taxon>Eukaryota</taxon>
        <taxon>Metazoa</taxon>
        <taxon>Spiralia</taxon>
        <taxon>Lophotrochozoa</taxon>
        <taxon>Mollusca</taxon>
        <taxon>Cephalopoda</taxon>
        <taxon>Coleoidea</taxon>
        <taxon>Octopodiformes</taxon>
        <taxon>Octopoda</taxon>
        <taxon>Incirrata</taxon>
        <taxon>Octopodidae</taxon>
        <taxon>Octopus</taxon>
    </lineage>
</organism>
<dbReference type="InterPro" id="IPR049163">
    <property type="entry name" value="Pif1-like_2B_dom"/>
</dbReference>
<evidence type="ECO:0000313" key="2">
    <source>
        <dbReference type="EMBL" id="KOF66601.1"/>
    </source>
</evidence>
<dbReference type="Pfam" id="PF21530">
    <property type="entry name" value="Pif1_2B_dom"/>
    <property type="match status" value="1"/>
</dbReference>
<gene>
    <name evidence="2" type="ORF">OCBIM_22011855mg</name>
</gene>
<evidence type="ECO:0000259" key="1">
    <source>
        <dbReference type="Pfam" id="PF21530"/>
    </source>
</evidence>
<proteinExistence type="predicted"/>
<dbReference type="EMBL" id="KQ427927">
    <property type="protein sequence ID" value="KOF66601.1"/>
    <property type="molecule type" value="Genomic_DNA"/>
</dbReference>
<accession>A0A0L8FPG7</accession>
<feature type="domain" description="DNA helicase Pif1-like 2B" evidence="1">
    <location>
        <begin position="23"/>
        <end position="54"/>
    </location>
</feature>
<dbReference type="AlphaFoldDB" id="A0A0L8FPG7"/>